<organism evidence="2 3">
    <name type="scientific">Parathielavia hyrcaniae</name>
    <dbReference type="NCBI Taxonomy" id="113614"/>
    <lineage>
        <taxon>Eukaryota</taxon>
        <taxon>Fungi</taxon>
        <taxon>Dikarya</taxon>
        <taxon>Ascomycota</taxon>
        <taxon>Pezizomycotina</taxon>
        <taxon>Sordariomycetes</taxon>
        <taxon>Sordariomycetidae</taxon>
        <taxon>Sordariales</taxon>
        <taxon>Chaetomiaceae</taxon>
        <taxon>Parathielavia</taxon>
    </lineage>
</organism>
<evidence type="ECO:0000313" key="2">
    <source>
        <dbReference type="EMBL" id="KAK4099684.1"/>
    </source>
</evidence>
<dbReference type="EMBL" id="MU863647">
    <property type="protein sequence ID" value="KAK4099684.1"/>
    <property type="molecule type" value="Genomic_DNA"/>
</dbReference>
<dbReference type="AlphaFoldDB" id="A0AAN6PXD0"/>
<proteinExistence type="predicted"/>
<evidence type="ECO:0000313" key="3">
    <source>
        <dbReference type="Proteomes" id="UP001305647"/>
    </source>
</evidence>
<dbReference type="Proteomes" id="UP001305647">
    <property type="component" value="Unassembled WGS sequence"/>
</dbReference>
<keyword evidence="3" id="KW-1185">Reference proteome</keyword>
<evidence type="ECO:0000256" key="1">
    <source>
        <dbReference type="SAM" id="MobiDB-lite"/>
    </source>
</evidence>
<feature type="region of interest" description="Disordered" evidence="1">
    <location>
        <begin position="274"/>
        <end position="335"/>
    </location>
</feature>
<accession>A0AAN6PXD0</accession>
<gene>
    <name evidence="2" type="ORF">N658DRAFT_517190</name>
</gene>
<reference evidence="2" key="1">
    <citation type="journal article" date="2023" name="Mol. Phylogenet. Evol.">
        <title>Genome-scale phylogeny and comparative genomics of the fungal order Sordariales.</title>
        <authorList>
            <person name="Hensen N."/>
            <person name="Bonometti L."/>
            <person name="Westerberg I."/>
            <person name="Brannstrom I.O."/>
            <person name="Guillou S."/>
            <person name="Cros-Aarteil S."/>
            <person name="Calhoun S."/>
            <person name="Haridas S."/>
            <person name="Kuo A."/>
            <person name="Mondo S."/>
            <person name="Pangilinan J."/>
            <person name="Riley R."/>
            <person name="LaButti K."/>
            <person name="Andreopoulos B."/>
            <person name="Lipzen A."/>
            <person name="Chen C."/>
            <person name="Yan M."/>
            <person name="Daum C."/>
            <person name="Ng V."/>
            <person name="Clum A."/>
            <person name="Steindorff A."/>
            <person name="Ohm R.A."/>
            <person name="Martin F."/>
            <person name="Silar P."/>
            <person name="Natvig D.O."/>
            <person name="Lalanne C."/>
            <person name="Gautier V."/>
            <person name="Ament-Velasquez S.L."/>
            <person name="Kruys A."/>
            <person name="Hutchinson M.I."/>
            <person name="Powell A.J."/>
            <person name="Barry K."/>
            <person name="Miller A.N."/>
            <person name="Grigoriev I.V."/>
            <person name="Debuchy R."/>
            <person name="Gladieux P."/>
            <person name="Hiltunen Thoren M."/>
            <person name="Johannesson H."/>
        </authorList>
    </citation>
    <scope>NUCLEOTIDE SEQUENCE</scope>
    <source>
        <strain evidence="2">CBS 757.83</strain>
    </source>
</reference>
<name>A0AAN6PXD0_9PEZI</name>
<protein>
    <submittedName>
        <fullName evidence="2">Uncharacterized protein</fullName>
    </submittedName>
</protein>
<comment type="caution">
    <text evidence="2">The sequence shown here is derived from an EMBL/GenBank/DDBJ whole genome shotgun (WGS) entry which is preliminary data.</text>
</comment>
<reference evidence="2" key="2">
    <citation type="submission" date="2023-05" db="EMBL/GenBank/DDBJ databases">
        <authorList>
            <consortium name="Lawrence Berkeley National Laboratory"/>
            <person name="Steindorff A."/>
            <person name="Hensen N."/>
            <person name="Bonometti L."/>
            <person name="Westerberg I."/>
            <person name="Brannstrom I.O."/>
            <person name="Guillou S."/>
            <person name="Cros-Aarteil S."/>
            <person name="Calhoun S."/>
            <person name="Haridas S."/>
            <person name="Kuo A."/>
            <person name="Mondo S."/>
            <person name="Pangilinan J."/>
            <person name="Riley R."/>
            <person name="Labutti K."/>
            <person name="Andreopoulos B."/>
            <person name="Lipzen A."/>
            <person name="Chen C."/>
            <person name="Yanf M."/>
            <person name="Daum C."/>
            <person name="Ng V."/>
            <person name="Clum A."/>
            <person name="Ohm R."/>
            <person name="Martin F."/>
            <person name="Silar P."/>
            <person name="Natvig D."/>
            <person name="Lalanne C."/>
            <person name="Gautier V."/>
            <person name="Ament-Velasquez S.L."/>
            <person name="Kruys A."/>
            <person name="Hutchinson M.I."/>
            <person name="Powell A.J."/>
            <person name="Barry K."/>
            <person name="Miller A.N."/>
            <person name="Grigoriev I.V."/>
            <person name="Debuchy R."/>
            <person name="Gladieux P."/>
            <person name="Thoren M.H."/>
            <person name="Johannesson H."/>
        </authorList>
    </citation>
    <scope>NUCLEOTIDE SEQUENCE</scope>
    <source>
        <strain evidence="2">CBS 757.83</strain>
    </source>
</reference>
<sequence>MHCTTPSAAHQQLTMDTIVALGDLTDSMSSSSQSTDVEMTEEDWMDDGHSDLVVEIPCRPSIKIESDDDVSLRGGMLFPSQIAWARKVAVAPHRKHAHDETEFPLDFGDPDHLSDDDGYSTSSDWDSYGALPLTTSEYDNLVARLEGSDDWNADQRKLHKMLYMRGLHPMIPSWWRVSLKMWGITQPHLDDVFTPRMSKKRVAIHAYGNELSATKALESLFYLSQTVSDHEEIGYQHKITSTAVKGIRNYIKWALQDAGIDKRKSQLNMMVLGYPPEFQGNDDSQDGESDFAPSPVSSHGDADPETADDAVKAGDKKKHRQFNAEPDEAQRARRFTRAVSRDLERRLLSMGQRWRERLRQKRGGKGFVARPPTLYAFAVIQHIVMLASHDAGSAANPVVVLEQVRLNERGQWLWNALSLALPVNMARDALNEFRSTGVVVHWEAEDWRADPDL</sequence>